<proteinExistence type="predicted"/>
<protein>
    <submittedName>
        <fullName evidence="1">Uncharacterized protein</fullName>
    </submittedName>
</protein>
<name>A0ABW2BXA3_9PSEU</name>
<comment type="caution">
    <text evidence="1">The sequence shown here is derived from an EMBL/GenBank/DDBJ whole genome shotgun (WGS) entry which is preliminary data.</text>
</comment>
<sequence length="100" mass="10427">MLQGVELREGLVEVAVGDVLIIDVEAVEDRLVEHAALLVVAAPVEFLGILQQLEAGLDELGAVGEIGGGGVELLVELASPAFDVAEFGFDLRLREGAVCC</sequence>
<reference evidence="2" key="1">
    <citation type="journal article" date="2019" name="Int. J. Syst. Evol. Microbiol.">
        <title>The Global Catalogue of Microorganisms (GCM) 10K type strain sequencing project: providing services to taxonomists for standard genome sequencing and annotation.</title>
        <authorList>
            <consortium name="The Broad Institute Genomics Platform"/>
            <consortium name="The Broad Institute Genome Sequencing Center for Infectious Disease"/>
            <person name="Wu L."/>
            <person name="Ma J."/>
        </authorList>
    </citation>
    <scope>NUCLEOTIDE SEQUENCE [LARGE SCALE GENOMIC DNA]</scope>
    <source>
        <strain evidence="2">KCTC 32255</strain>
    </source>
</reference>
<dbReference type="EMBL" id="JBHSXX010000001">
    <property type="protein sequence ID" value="MFC6866960.1"/>
    <property type="molecule type" value="Genomic_DNA"/>
</dbReference>
<keyword evidence="2" id="KW-1185">Reference proteome</keyword>
<dbReference type="Proteomes" id="UP001596337">
    <property type="component" value="Unassembled WGS sequence"/>
</dbReference>
<dbReference type="RefSeq" id="WP_345390263.1">
    <property type="nucleotide sequence ID" value="NZ_BAABLA010000004.1"/>
</dbReference>
<evidence type="ECO:0000313" key="2">
    <source>
        <dbReference type="Proteomes" id="UP001596337"/>
    </source>
</evidence>
<gene>
    <name evidence="1" type="ORF">ACFQGD_07350</name>
</gene>
<accession>A0ABW2BXA3</accession>
<evidence type="ECO:0000313" key="1">
    <source>
        <dbReference type="EMBL" id="MFC6866960.1"/>
    </source>
</evidence>
<organism evidence="1 2">
    <name type="scientific">Haloechinothrix salitolerans</name>
    <dbReference type="NCBI Taxonomy" id="926830"/>
    <lineage>
        <taxon>Bacteria</taxon>
        <taxon>Bacillati</taxon>
        <taxon>Actinomycetota</taxon>
        <taxon>Actinomycetes</taxon>
        <taxon>Pseudonocardiales</taxon>
        <taxon>Pseudonocardiaceae</taxon>
        <taxon>Haloechinothrix</taxon>
    </lineage>
</organism>